<evidence type="ECO:0000256" key="1">
    <source>
        <dbReference type="SAM" id="SignalP"/>
    </source>
</evidence>
<dbReference type="Pfam" id="PF03572">
    <property type="entry name" value="Peptidase_S41"/>
    <property type="match status" value="1"/>
</dbReference>
<dbReference type="Proteomes" id="UP001597468">
    <property type="component" value="Unassembled WGS sequence"/>
</dbReference>
<dbReference type="SMART" id="SM00245">
    <property type="entry name" value="TSPc"/>
    <property type="match status" value="1"/>
</dbReference>
<comment type="caution">
    <text evidence="3">The sequence shown here is derived from an EMBL/GenBank/DDBJ whole genome shotgun (WGS) entry which is preliminary data.</text>
</comment>
<dbReference type="Gene3D" id="2.30.42.10">
    <property type="match status" value="1"/>
</dbReference>
<evidence type="ECO:0000259" key="2">
    <source>
        <dbReference type="SMART" id="SM00245"/>
    </source>
</evidence>
<gene>
    <name evidence="3" type="ORF">ACFSTG_14140</name>
</gene>
<dbReference type="InterPro" id="IPR029045">
    <property type="entry name" value="ClpP/crotonase-like_dom_sf"/>
</dbReference>
<dbReference type="EMBL" id="JBHULT010000012">
    <property type="protein sequence ID" value="MFD2519043.1"/>
    <property type="molecule type" value="Genomic_DNA"/>
</dbReference>
<feature type="domain" description="Tail specific protease" evidence="2">
    <location>
        <begin position="196"/>
        <end position="425"/>
    </location>
</feature>
<dbReference type="SUPFAM" id="SSF52096">
    <property type="entry name" value="ClpP/crotonase"/>
    <property type="match status" value="1"/>
</dbReference>
<dbReference type="RefSeq" id="WP_380754459.1">
    <property type="nucleotide sequence ID" value="NZ_JBHULT010000012.1"/>
</dbReference>
<dbReference type="Gene3D" id="3.90.226.10">
    <property type="entry name" value="2-enoyl-CoA Hydratase, Chain A, domain 1"/>
    <property type="match status" value="1"/>
</dbReference>
<dbReference type="Gene3D" id="3.30.750.170">
    <property type="match status" value="1"/>
</dbReference>
<organism evidence="3 4">
    <name type="scientific">Salinimicrobium flavum</name>
    <dbReference type="NCBI Taxonomy" id="1737065"/>
    <lineage>
        <taxon>Bacteria</taxon>
        <taxon>Pseudomonadati</taxon>
        <taxon>Bacteroidota</taxon>
        <taxon>Flavobacteriia</taxon>
        <taxon>Flavobacteriales</taxon>
        <taxon>Flavobacteriaceae</taxon>
        <taxon>Salinimicrobium</taxon>
    </lineage>
</organism>
<dbReference type="PANTHER" id="PTHR32060:SF30">
    <property type="entry name" value="CARBOXY-TERMINAL PROCESSING PROTEASE CTPA"/>
    <property type="match status" value="1"/>
</dbReference>
<feature type="signal peptide" evidence="1">
    <location>
        <begin position="1"/>
        <end position="19"/>
    </location>
</feature>
<dbReference type="SUPFAM" id="SSF50156">
    <property type="entry name" value="PDZ domain-like"/>
    <property type="match status" value="1"/>
</dbReference>
<keyword evidence="1" id="KW-0732">Signal</keyword>
<dbReference type="PANTHER" id="PTHR32060">
    <property type="entry name" value="TAIL-SPECIFIC PROTEASE"/>
    <property type="match status" value="1"/>
</dbReference>
<evidence type="ECO:0000313" key="4">
    <source>
        <dbReference type="Proteomes" id="UP001597468"/>
    </source>
</evidence>
<dbReference type="InterPro" id="IPR041613">
    <property type="entry name" value="Pept_S41_N"/>
</dbReference>
<keyword evidence="4" id="KW-1185">Reference proteome</keyword>
<proteinExistence type="predicted"/>
<protein>
    <submittedName>
        <fullName evidence="3">S41 family peptidase</fullName>
    </submittedName>
</protein>
<dbReference type="PROSITE" id="PS51257">
    <property type="entry name" value="PROKAR_LIPOPROTEIN"/>
    <property type="match status" value="1"/>
</dbReference>
<dbReference type="CDD" id="cd07561">
    <property type="entry name" value="Peptidase_S41_CPP_like"/>
    <property type="match status" value="1"/>
</dbReference>
<feature type="chain" id="PRO_5045812119" evidence="1">
    <location>
        <begin position="20"/>
        <end position="496"/>
    </location>
</feature>
<evidence type="ECO:0000313" key="3">
    <source>
        <dbReference type="EMBL" id="MFD2519043.1"/>
    </source>
</evidence>
<accession>A0ABW5IZX1</accession>
<dbReference type="Pfam" id="PF18294">
    <property type="entry name" value="Pept_S41_N"/>
    <property type="match status" value="1"/>
</dbReference>
<dbReference type="InterPro" id="IPR036034">
    <property type="entry name" value="PDZ_sf"/>
</dbReference>
<name>A0ABW5IZX1_9FLAO</name>
<dbReference type="InterPro" id="IPR005151">
    <property type="entry name" value="Tail-specific_protease"/>
</dbReference>
<reference evidence="4" key="1">
    <citation type="journal article" date="2019" name="Int. J. Syst. Evol. Microbiol.">
        <title>The Global Catalogue of Microorganisms (GCM) 10K type strain sequencing project: providing services to taxonomists for standard genome sequencing and annotation.</title>
        <authorList>
            <consortium name="The Broad Institute Genomics Platform"/>
            <consortium name="The Broad Institute Genome Sequencing Center for Infectious Disease"/>
            <person name="Wu L."/>
            <person name="Ma J."/>
        </authorList>
    </citation>
    <scope>NUCLEOTIDE SEQUENCE [LARGE SCALE GENOMIC DNA]</scope>
    <source>
        <strain evidence="4">KCTC 42585</strain>
    </source>
</reference>
<sequence length="496" mass="55199">MKKLFLPVFMAGLLFTSCAKDEIDKEVEKVEENPVETENTEVESFIYRGMNNIYLYKSEVPALADDYFSSVAEKNEFLIAANSPEDLFEDLQASHDRFSFMTSDYVALGKLLGSGVAKSNGMDYGLYVFSNAPDNIFGWVRYVLPGTSAEEQGVKRGDLFTEIDGQKLTVDNYRNLLGQDSYSLRIAEISENTISDTDKVVDLVKVEMTEDPIFLSEVLEIEDKKIGYLMYNSFTPSFDSKLNGAFLDLKAQGVTHLILDLRYNSGGNGESAVDLASMITGQFNGKVMTTYVYNDDYQDYYENNAPHVLVSLFNDEIRTGEAINSLGLTEVYVLTTKSSASASEFVINGLNPYIEVIQIGENTSGKYQGSYTLHDSPNFSLTDSNGKFHANPNHTYAIQPLVVKYANSVGTTDFVNGLAPDMKVEEDLNDLGVLGDPSEKLLQAAINAILGNPQEEMSATAKKAMDKFKFIGESKMFRPNYQRLYLDELPPLPIQE</sequence>